<keyword evidence="3" id="KW-1185">Reference proteome</keyword>
<name>A0A4C1SEW7_EUMVA</name>
<protein>
    <submittedName>
        <fullName evidence="2">Uncharacterized protein</fullName>
    </submittedName>
</protein>
<feature type="region of interest" description="Disordered" evidence="1">
    <location>
        <begin position="83"/>
        <end position="104"/>
    </location>
</feature>
<comment type="caution">
    <text evidence="2">The sequence shown here is derived from an EMBL/GenBank/DDBJ whole genome shotgun (WGS) entry which is preliminary data.</text>
</comment>
<evidence type="ECO:0000313" key="2">
    <source>
        <dbReference type="EMBL" id="GBO99649.1"/>
    </source>
</evidence>
<dbReference type="EMBL" id="BGZK01000003">
    <property type="protein sequence ID" value="GBO99649.1"/>
    <property type="molecule type" value="Genomic_DNA"/>
</dbReference>
<proteinExistence type="predicted"/>
<dbReference type="AlphaFoldDB" id="A0A4C1SEW7"/>
<sequence length="139" mass="15301">MASLFIFANDSFYLERGAQIKMFVIGVVRRRVTRGGRRDCLHSFIILILRPLDSRMIALCRRRGSKALRNFVGSAFSRLGARTEPQRAASGDRCGARGARDRDARSAAAPVLLARAASRAAILPPAPRIRLLSPARHCS</sequence>
<evidence type="ECO:0000256" key="1">
    <source>
        <dbReference type="SAM" id="MobiDB-lite"/>
    </source>
</evidence>
<reference evidence="2 3" key="1">
    <citation type="journal article" date="2019" name="Commun. Biol.">
        <title>The bagworm genome reveals a unique fibroin gene that provides high tensile strength.</title>
        <authorList>
            <person name="Kono N."/>
            <person name="Nakamura H."/>
            <person name="Ohtoshi R."/>
            <person name="Tomita M."/>
            <person name="Numata K."/>
            <person name="Arakawa K."/>
        </authorList>
    </citation>
    <scope>NUCLEOTIDE SEQUENCE [LARGE SCALE GENOMIC DNA]</scope>
</reference>
<organism evidence="2 3">
    <name type="scientific">Eumeta variegata</name>
    <name type="common">Bagworm moth</name>
    <name type="synonym">Eumeta japonica</name>
    <dbReference type="NCBI Taxonomy" id="151549"/>
    <lineage>
        <taxon>Eukaryota</taxon>
        <taxon>Metazoa</taxon>
        <taxon>Ecdysozoa</taxon>
        <taxon>Arthropoda</taxon>
        <taxon>Hexapoda</taxon>
        <taxon>Insecta</taxon>
        <taxon>Pterygota</taxon>
        <taxon>Neoptera</taxon>
        <taxon>Endopterygota</taxon>
        <taxon>Lepidoptera</taxon>
        <taxon>Glossata</taxon>
        <taxon>Ditrysia</taxon>
        <taxon>Tineoidea</taxon>
        <taxon>Psychidae</taxon>
        <taxon>Oiketicinae</taxon>
        <taxon>Eumeta</taxon>
    </lineage>
</organism>
<evidence type="ECO:0000313" key="3">
    <source>
        <dbReference type="Proteomes" id="UP000299102"/>
    </source>
</evidence>
<gene>
    <name evidence="2" type="ORF">EVAR_767_1</name>
</gene>
<feature type="compositionally biased region" description="Basic and acidic residues" evidence="1">
    <location>
        <begin position="94"/>
        <end position="104"/>
    </location>
</feature>
<accession>A0A4C1SEW7</accession>
<dbReference type="Proteomes" id="UP000299102">
    <property type="component" value="Unassembled WGS sequence"/>
</dbReference>